<dbReference type="Proteomes" id="UP001156140">
    <property type="component" value="Unassembled WGS sequence"/>
</dbReference>
<dbReference type="Gene3D" id="3.30.420.40">
    <property type="match status" value="2"/>
</dbReference>
<accession>A0AA41UCH8</accession>
<protein>
    <submittedName>
        <fullName evidence="1">ROK family protein</fullName>
    </submittedName>
</protein>
<dbReference type="AlphaFoldDB" id="A0AA41UCH8"/>
<dbReference type="EMBL" id="JALAZD010000002">
    <property type="protein sequence ID" value="MCI0128335.1"/>
    <property type="molecule type" value="Genomic_DNA"/>
</dbReference>
<name>A0AA41UCH8_9HYPH</name>
<dbReference type="GO" id="GO:0009384">
    <property type="term" value="F:N-acylmannosamine kinase activity"/>
    <property type="evidence" value="ECO:0007669"/>
    <property type="project" value="TreeGrafter"/>
</dbReference>
<reference evidence="1" key="1">
    <citation type="submission" date="2022-03" db="EMBL/GenBank/DDBJ databases">
        <title>The complete genome sequence of a Methyloterrigena soli.</title>
        <authorList>
            <person name="Zi Z."/>
        </authorList>
    </citation>
    <scope>NUCLEOTIDE SEQUENCE</scope>
    <source>
        <strain evidence="1">M48</strain>
    </source>
</reference>
<dbReference type="RefSeq" id="WP_281736534.1">
    <property type="nucleotide sequence ID" value="NZ_JAKETQ010000002.1"/>
</dbReference>
<keyword evidence="2" id="KW-1185">Reference proteome</keyword>
<evidence type="ECO:0000313" key="2">
    <source>
        <dbReference type="Proteomes" id="UP001156140"/>
    </source>
</evidence>
<dbReference type="Pfam" id="PF00480">
    <property type="entry name" value="ROK"/>
    <property type="match status" value="1"/>
</dbReference>
<dbReference type="PANTHER" id="PTHR18964:SF169">
    <property type="entry name" value="N-ACETYLMANNOSAMINE KINASE"/>
    <property type="match status" value="1"/>
</dbReference>
<evidence type="ECO:0000313" key="1">
    <source>
        <dbReference type="EMBL" id="MCI0128335.1"/>
    </source>
</evidence>
<dbReference type="InterPro" id="IPR000600">
    <property type="entry name" value="ROK"/>
</dbReference>
<dbReference type="PANTHER" id="PTHR18964">
    <property type="entry name" value="ROK (REPRESSOR, ORF, KINASE) FAMILY"/>
    <property type="match status" value="1"/>
</dbReference>
<dbReference type="SUPFAM" id="SSF53067">
    <property type="entry name" value="Actin-like ATPase domain"/>
    <property type="match status" value="1"/>
</dbReference>
<dbReference type="InterPro" id="IPR043129">
    <property type="entry name" value="ATPase_NBD"/>
</dbReference>
<organism evidence="1 2">
    <name type="scientific">Paradevosia shaoguanensis</name>
    <dbReference type="NCBI Taxonomy" id="1335043"/>
    <lineage>
        <taxon>Bacteria</taxon>
        <taxon>Pseudomonadati</taxon>
        <taxon>Pseudomonadota</taxon>
        <taxon>Alphaproteobacteria</taxon>
        <taxon>Hyphomicrobiales</taxon>
        <taxon>Devosiaceae</taxon>
        <taxon>Paradevosia</taxon>
    </lineage>
</organism>
<sequence length="284" mass="29613">MTETILAIDIGGTKTLATLVRGAKVLREVKVPTSREAGPDDWIASVAQAVGGWDEPFAAIGVAVTGFVNDGLWSGLNPATLGVPQDYPLVATIEATFGRPAVAANDAQVAAWGEYRFGAGEGEDLVFLTISTGVGGGIVVNGRPLLGLSGHFGQTLLASSGEEPFENRVSGRWMAAEAKRAGKDLEAPGVFAAARTGESWARPIIDASARRVALLCQDIQFMFDTPRIAIGGGIGLAEGYLDNVRSQLPAYRPRLAPNLVPARLRGHAGIVGVADLAASTLLER</sequence>
<dbReference type="GO" id="GO:0019262">
    <property type="term" value="P:N-acetylneuraminate catabolic process"/>
    <property type="evidence" value="ECO:0007669"/>
    <property type="project" value="TreeGrafter"/>
</dbReference>
<proteinExistence type="predicted"/>
<gene>
    <name evidence="1" type="ORF">ML536_16005</name>
</gene>
<comment type="caution">
    <text evidence="1">The sequence shown here is derived from an EMBL/GenBank/DDBJ whole genome shotgun (WGS) entry which is preliminary data.</text>
</comment>